<evidence type="ECO:0000256" key="1">
    <source>
        <dbReference type="SAM" id="MobiDB-lite"/>
    </source>
</evidence>
<feature type="region of interest" description="Disordered" evidence="1">
    <location>
        <begin position="26"/>
        <end position="82"/>
    </location>
</feature>
<feature type="compositionally biased region" description="Basic and acidic residues" evidence="1">
    <location>
        <begin position="31"/>
        <end position="54"/>
    </location>
</feature>
<evidence type="ECO:0000313" key="4">
    <source>
        <dbReference type="Proteomes" id="UP000628775"/>
    </source>
</evidence>
<feature type="signal peptide" evidence="2">
    <location>
        <begin position="1"/>
        <end position="23"/>
    </location>
</feature>
<proteinExistence type="predicted"/>
<feature type="chain" id="PRO_5039049666" evidence="2">
    <location>
        <begin position="24"/>
        <end position="379"/>
    </location>
</feature>
<gene>
    <name evidence="3" type="ORF">GCM10011391_08230</name>
</gene>
<organism evidence="3 4">
    <name type="scientific">Pullulanibacillus camelliae</name>
    <dbReference type="NCBI Taxonomy" id="1707096"/>
    <lineage>
        <taxon>Bacteria</taxon>
        <taxon>Bacillati</taxon>
        <taxon>Bacillota</taxon>
        <taxon>Bacilli</taxon>
        <taxon>Bacillales</taxon>
        <taxon>Sporolactobacillaceae</taxon>
        <taxon>Pullulanibacillus</taxon>
    </lineage>
</organism>
<comment type="caution">
    <text evidence="3">The sequence shown here is derived from an EMBL/GenBank/DDBJ whole genome shotgun (WGS) entry which is preliminary data.</text>
</comment>
<evidence type="ECO:0000256" key="2">
    <source>
        <dbReference type="SAM" id="SignalP"/>
    </source>
</evidence>
<keyword evidence="3" id="KW-0449">Lipoprotein</keyword>
<reference evidence="3" key="2">
    <citation type="submission" date="2020-09" db="EMBL/GenBank/DDBJ databases">
        <authorList>
            <person name="Sun Q."/>
            <person name="Zhou Y."/>
        </authorList>
    </citation>
    <scope>NUCLEOTIDE SEQUENCE</scope>
    <source>
        <strain evidence="3">CGMCC 1.15371</strain>
    </source>
</reference>
<keyword evidence="2" id="KW-0732">Signal</keyword>
<evidence type="ECO:0000313" key="3">
    <source>
        <dbReference type="EMBL" id="GGE31944.1"/>
    </source>
</evidence>
<sequence length="379" mass="41905">MKAITLKSIILVTLCLVLSACSAKTSTEVHQGSEDESSAKKVENHKSPEPEKNNHTSPPNKTDSSKKGEPFKALPPAKDAKAFKTHYTAEEITKMPKLEAHGNGQERSIPIGQTLLKGMADQTAGPLHHYRMVSFYGNPHSKQMGVLGEYPPETLMKKLIHQAAAYSNADPSHPAIPTLELITTIAQRDPGSQGLYYHETPEKDIQTFAKLAKENGAILLLDVQLGRDTPIHQVKLLKKYLKLPYVYLAIDTEFHVHKGQVPGVNLGHINGADIQKAVNYVSNLVENNHLPDKVVVVHQFKGDIIQNKQAIKPTNHIEIALNYDGFGIPGSKMASYRGLVRNEPVQYGGFKLFYKNDQPLLQPKQVLQLDPAPAVIDYQ</sequence>
<dbReference type="Proteomes" id="UP000628775">
    <property type="component" value="Unassembled WGS sequence"/>
</dbReference>
<accession>A0A8J2YFD9</accession>
<name>A0A8J2YFD9_9BACL</name>
<dbReference type="PROSITE" id="PS51257">
    <property type="entry name" value="PROKAR_LIPOPROTEIN"/>
    <property type="match status" value="1"/>
</dbReference>
<reference evidence="3" key="1">
    <citation type="journal article" date="2014" name="Int. J. Syst. Evol. Microbiol.">
        <title>Complete genome sequence of Corynebacterium casei LMG S-19264T (=DSM 44701T), isolated from a smear-ripened cheese.</title>
        <authorList>
            <consortium name="US DOE Joint Genome Institute (JGI-PGF)"/>
            <person name="Walter F."/>
            <person name="Albersmeier A."/>
            <person name="Kalinowski J."/>
            <person name="Ruckert C."/>
        </authorList>
    </citation>
    <scope>NUCLEOTIDE SEQUENCE</scope>
    <source>
        <strain evidence="3">CGMCC 1.15371</strain>
    </source>
</reference>
<protein>
    <submittedName>
        <fullName evidence="3">Lipoprotein</fullName>
    </submittedName>
</protein>
<dbReference type="RefSeq" id="WP_188689529.1">
    <property type="nucleotide sequence ID" value="NZ_BMIR01000002.1"/>
</dbReference>
<dbReference type="EMBL" id="BMIR01000002">
    <property type="protein sequence ID" value="GGE31944.1"/>
    <property type="molecule type" value="Genomic_DNA"/>
</dbReference>
<keyword evidence="4" id="KW-1185">Reference proteome</keyword>
<dbReference type="AlphaFoldDB" id="A0A8J2YFD9"/>